<proteinExistence type="predicted"/>
<accession>A0A6H1NY88</accession>
<dbReference type="InterPro" id="IPR029071">
    <property type="entry name" value="Ubiquitin-like_domsf"/>
</dbReference>
<dbReference type="InterPro" id="IPR024962">
    <property type="entry name" value="YukD-like"/>
</dbReference>
<dbReference type="EMBL" id="CP051128">
    <property type="protein sequence ID" value="QIZ06192.1"/>
    <property type="molecule type" value="Genomic_DNA"/>
</dbReference>
<evidence type="ECO:0000313" key="1">
    <source>
        <dbReference type="EMBL" id="QIZ06192.1"/>
    </source>
</evidence>
<dbReference type="AlphaFoldDB" id="A0A6H1NY88"/>
<reference evidence="1 2" key="1">
    <citation type="submission" date="2020-04" db="EMBL/GenBank/DDBJ databases">
        <title>Genome-Wide Identification of 5-Methylcytosine Sites in Bacterial Genomes By High-Throughput Sequencing of MspJI Restriction Fragments.</title>
        <authorList>
            <person name="Wu V."/>
        </authorList>
    </citation>
    <scope>NUCLEOTIDE SEQUENCE [LARGE SCALE GENOMIC DNA]</scope>
    <source>
        <strain evidence="1 2">S2</strain>
    </source>
</reference>
<evidence type="ECO:0000313" key="2">
    <source>
        <dbReference type="Proteomes" id="UP000501868"/>
    </source>
</evidence>
<name>A0A6H1NY88_PRIMG</name>
<dbReference type="Gene3D" id="3.10.20.90">
    <property type="entry name" value="Phosphatidylinositol 3-kinase Catalytic Subunit, Chain A, domain 1"/>
    <property type="match status" value="1"/>
</dbReference>
<sequence>MPSQTHVNVTVDFSRWGKGQYDVRIPAHQPINQLLVNLAETLNLDLAMAPLFAVKLSNKNLLLADDDRLIDYPVTNGDLLLVL</sequence>
<dbReference type="Proteomes" id="UP000501868">
    <property type="component" value="Chromosome"/>
</dbReference>
<dbReference type="Pfam" id="PF08817">
    <property type="entry name" value="YukD"/>
    <property type="match status" value="1"/>
</dbReference>
<organism evidence="1 2">
    <name type="scientific">Priestia megaterium</name>
    <name type="common">Bacillus megaterium</name>
    <dbReference type="NCBI Taxonomy" id="1404"/>
    <lineage>
        <taxon>Bacteria</taxon>
        <taxon>Bacillati</taxon>
        <taxon>Bacillota</taxon>
        <taxon>Bacilli</taxon>
        <taxon>Bacillales</taxon>
        <taxon>Bacillaceae</taxon>
        <taxon>Priestia</taxon>
    </lineage>
</organism>
<gene>
    <name evidence="1" type="ORF">HFZ78_05185</name>
</gene>
<dbReference type="SUPFAM" id="SSF54236">
    <property type="entry name" value="Ubiquitin-like"/>
    <property type="match status" value="1"/>
</dbReference>
<reference evidence="1 2" key="2">
    <citation type="submission" date="2020-04" db="EMBL/GenBank/DDBJ databases">
        <authorList>
            <person name="Fomenkov A."/>
            <person name="Anton B.P."/>
            <person name="Roberts R.J."/>
        </authorList>
    </citation>
    <scope>NUCLEOTIDE SEQUENCE [LARGE SCALE GENOMIC DNA]</scope>
    <source>
        <strain evidence="1 2">S2</strain>
    </source>
</reference>
<protein>
    <submittedName>
        <fullName evidence="1">Uncharacterized protein</fullName>
    </submittedName>
</protein>